<protein>
    <submittedName>
        <fullName evidence="2">Uncharacterized protein</fullName>
    </submittedName>
</protein>
<dbReference type="VEuPathDB" id="FungiDB:G647_02788"/>
<gene>
    <name evidence="2" type="ORF">CLCR_04982</name>
</gene>
<evidence type="ECO:0000256" key="1">
    <source>
        <dbReference type="SAM" id="MobiDB-lite"/>
    </source>
</evidence>
<dbReference type="Gene3D" id="3.40.390.10">
    <property type="entry name" value="Collagenase (Catalytic Domain)"/>
    <property type="match status" value="1"/>
</dbReference>
<dbReference type="EMBL" id="LGRB01000011">
    <property type="protein sequence ID" value="OCT49137.1"/>
    <property type="molecule type" value="Genomic_DNA"/>
</dbReference>
<comment type="caution">
    <text evidence="2">The sequence shown here is derived from an EMBL/GenBank/DDBJ whole genome shotgun (WGS) entry which is preliminary data.</text>
</comment>
<organism evidence="2 3">
    <name type="scientific">Cladophialophora carrionii</name>
    <dbReference type="NCBI Taxonomy" id="86049"/>
    <lineage>
        <taxon>Eukaryota</taxon>
        <taxon>Fungi</taxon>
        <taxon>Dikarya</taxon>
        <taxon>Ascomycota</taxon>
        <taxon>Pezizomycotina</taxon>
        <taxon>Eurotiomycetes</taxon>
        <taxon>Chaetothyriomycetidae</taxon>
        <taxon>Chaetothyriales</taxon>
        <taxon>Herpotrichiellaceae</taxon>
        <taxon>Cladophialophora</taxon>
    </lineage>
</organism>
<evidence type="ECO:0000313" key="2">
    <source>
        <dbReference type="EMBL" id="OCT49137.1"/>
    </source>
</evidence>
<dbReference type="OrthoDB" id="5357726at2759"/>
<keyword evidence="3" id="KW-1185">Reference proteome</keyword>
<dbReference type="InterPro" id="IPR024079">
    <property type="entry name" value="MetalloPept_cat_dom_sf"/>
</dbReference>
<dbReference type="Proteomes" id="UP000094526">
    <property type="component" value="Unassembled WGS sequence"/>
</dbReference>
<dbReference type="GO" id="GO:0008237">
    <property type="term" value="F:metallopeptidase activity"/>
    <property type="evidence" value="ECO:0007669"/>
    <property type="project" value="InterPro"/>
</dbReference>
<feature type="region of interest" description="Disordered" evidence="1">
    <location>
        <begin position="280"/>
        <end position="322"/>
    </location>
</feature>
<dbReference type="VEuPathDB" id="FungiDB:CLCR_04982"/>
<sequence length="322" mass="35702">MSFQADCRLDPTFERYFEADGALFVKHIFYTLANIPFDATLTQATALQLLLSSTLVGLSPMFSKLTIAFGEPPWLPKSGFCAEDHGFGAYADFKATGEATIVLCRGTLFYPTLDEILYPRPWAYDEQGRLREGYTCDDMLDRDTDYMLPAGGWLLHELIHWGELYRDAVPEWGQFVPPASRISDFDSPGATPSYGYGPNNARILKERAVSHPNENGPHPTVNNADSYLWYGPALTVDSALSTFWSWRCQKPFRGAQSRADSQRRTVQAVGYNGENIGVTAELGFDQPTPDSVDYEADNEGGRGTKSGSKQFAQAGEKQQGVT</sequence>
<evidence type="ECO:0000313" key="3">
    <source>
        <dbReference type="Proteomes" id="UP000094526"/>
    </source>
</evidence>
<dbReference type="AlphaFoldDB" id="A0A1C1CKX3"/>
<reference evidence="3" key="1">
    <citation type="submission" date="2015-07" db="EMBL/GenBank/DDBJ databases">
        <authorList>
            <person name="Teixeira M.M."/>
            <person name="Souza R.C."/>
            <person name="Almeida L.G."/>
            <person name="Vicente V.A."/>
            <person name="de Hoog S."/>
            <person name="Bocca A.L."/>
            <person name="de Almeida S.R."/>
            <person name="Vasconcelos A.T."/>
            <person name="Felipe M.S."/>
        </authorList>
    </citation>
    <scope>NUCLEOTIDE SEQUENCE [LARGE SCALE GENOMIC DNA]</scope>
    <source>
        <strain evidence="3">KSF</strain>
    </source>
</reference>
<name>A0A1C1CKX3_9EURO</name>
<accession>A0A1C1CKX3</accession>
<proteinExistence type="predicted"/>